<accession>A0A0D1LJ22</accession>
<keyword evidence="2" id="KW-1185">Reference proteome</keyword>
<organism evidence="1 2">
    <name type="scientific">Mycolicibacterium llatzerense</name>
    <dbReference type="NCBI Taxonomy" id="280871"/>
    <lineage>
        <taxon>Bacteria</taxon>
        <taxon>Bacillati</taxon>
        <taxon>Actinomycetota</taxon>
        <taxon>Actinomycetes</taxon>
        <taxon>Mycobacteriales</taxon>
        <taxon>Mycobacteriaceae</taxon>
        <taxon>Mycolicibacterium</taxon>
    </lineage>
</organism>
<dbReference type="AlphaFoldDB" id="A0A0D1LJ22"/>
<reference evidence="1 2" key="1">
    <citation type="submission" date="2015-01" db="EMBL/GenBank/DDBJ databases">
        <title>Genome sequence of Mycobacterium llatzerense and Mycobacterium immunogenum recovered from brain abscess.</title>
        <authorList>
            <person name="Greninger A.L."/>
            <person name="Langelier C."/>
            <person name="Cunningham G."/>
            <person name="Chiu C.Y."/>
            <person name="Miller S."/>
        </authorList>
    </citation>
    <scope>NUCLEOTIDE SEQUENCE [LARGE SCALE GENOMIC DNA]</scope>
    <source>
        <strain evidence="1 2">CLUC14</strain>
    </source>
</reference>
<evidence type="ECO:0000313" key="2">
    <source>
        <dbReference type="Proteomes" id="UP000032221"/>
    </source>
</evidence>
<evidence type="ECO:0000313" key="1">
    <source>
        <dbReference type="EMBL" id="KIU18487.1"/>
    </source>
</evidence>
<protein>
    <submittedName>
        <fullName evidence="1">Uncharacterized protein</fullName>
    </submittedName>
</protein>
<gene>
    <name evidence="1" type="ORF">TL10_03460</name>
</gene>
<sequence length="229" mass="24790">MGLRCAVEVVKDDESLYMGAFTEQLSEVSGPGGPLFQVVSIDQSAKGYAGVVVESIDGRFEHRAAGVLEDAVDSIRGGLDQLFCPVLRLTVDDVICAEIVEKHAALFGSAGDADDAGACMLGQLYCDAADSTGGSRDQDRLSGLRFEYVAYTCPGGKPRHAKDSEPALQRYARILRDTFPLRSGSVDHESFLPADKSTHEISWREFSVACGYHTGDSQRSYRGADLDRR</sequence>
<dbReference type="Proteomes" id="UP000032221">
    <property type="component" value="Unassembled WGS sequence"/>
</dbReference>
<name>A0A0D1LJ22_9MYCO</name>
<dbReference type="EMBL" id="JXST01000003">
    <property type="protein sequence ID" value="KIU18487.1"/>
    <property type="molecule type" value="Genomic_DNA"/>
</dbReference>
<proteinExistence type="predicted"/>
<comment type="caution">
    <text evidence="1">The sequence shown here is derived from an EMBL/GenBank/DDBJ whole genome shotgun (WGS) entry which is preliminary data.</text>
</comment>